<comment type="caution">
    <text evidence="1">The sequence shown here is derived from an EMBL/GenBank/DDBJ whole genome shotgun (WGS) entry which is preliminary data.</text>
</comment>
<keyword evidence="2" id="KW-1185">Reference proteome</keyword>
<accession>A0A8H6S877</accession>
<gene>
    <name evidence="1" type="ORF">HMN09_01139600</name>
</gene>
<dbReference type="EMBL" id="JACAZE010000019">
    <property type="protein sequence ID" value="KAF7294113.1"/>
    <property type="molecule type" value="Genomic_DNA"/>
</dbReference>
<evidence type="ECO:0000313" key="2">
    <source>
        <dbReference type="Proteomes" id="UP000613580"/>
    </source>
</evidence>
<sequence>MMMLFNSLPPAAGADEYALLRLVRWHPHSQPTITNLTLPVRPQWTPSARTFGDIVEEIERRAGERARYEAPTNARPILPRSMGLARRSGGAAHNSKGAALERARAANRRRSLVMVERQSQPNVSRPTPSAQRRCRRSLRLSRRARWTDEGCWPTCFSHGPNPKSVFAVADSQLRPSAYSVDTVLGASDTFGAGVWEDGLSTRCSYVLPVVGLIPRLLTSSSLLVPLQYSNRHLVGGWRASSGSVSSLRRYGRVVSAARHPSHSSFAPSDSLPLPTKVFAAVACAFHCAAGSTCRLPATGMASFCRRSPTTDQVGCLP</sequence>
<dbReference type="AlphaFoldDB" id="A0A8H6S877"/>
<proteinExistence type="predicted"/>
<protein>
    <submittedName>
        <fullName evidence="1">Uncharacterized protein</fullName>
    </submittedName>
</protein>
<reference evidence="1" key="1">
    <citation type="submission" date="2020-05" db="EMBL/GenBank/DDBJ databases">
        <title>Mycena genomes resolve the evolution of fungal bioluminescence.</title>
        <authorList>
            <person name="Tsai I.J."/>
        </authorList>
    </citation>
    <scope>NUCLEOTIDE SEQUENCE</scope>
    <source>
        <strain evidence="1">110903Hualien_Pintung</strain>
    </source>
</reference>
<evidence type="ECO:0000313" key="1">
    <source>
        <dbReference type="EMBL" id="KAF7294113.1"/>
    </source>
</evidence>
<name>A0A8H6S877_MYCCL</name>
<dbReference type="Proteomes" id="UP000613580">
    <property type="component" value="Unassembled WGS sequence"/>
</dbReference>
<organism evidence="1 2">
    <name type="scientific">Mycena chlorophos</name>
    <name type="common">Agaric fungus</name>
    <name type="synonym">Agaricus chlorophos</name>
    <dbReference type="NCBI Taxonomy" id="658473"/>
    <lineage>
        <taxon>Eukaryota</taxon>
        <taxon>Fungi</taxon>
        <taxon>Dikarya</taxon>
        <taxon>Basidiomycota</taxon>
        <taxon>Agaricomycotina</taxon>
        <taxon>Agaricomycetes</taxon>
        <taxon>Agaricomycetidae</taxon>
        <taxon>Agaricales</taxon>
        <taxon>Marasmiineae</taxon>
        <taxon>Mycenaceae</taxon>
        <taxon>Mycena</taxon>
    </lineage>
</organism>